<dbReference type="RefSeq" id="WP_277190824.1">
    <property type="nucleotide sequence ID" value="NZ_JAROAV010000008.1"/>
</dbReference>
<protein>
    <submittedName>
        <fullName evidence="1">DUF6177 family protein</fullName>
    </submittedName>
</protein>
<dbReference type="InterPro" id="IPR046175">
    <property type="entry name" value="DUF6177"/>
</dbReference>
<sequence>MSEDWIVRSPTAVDISHLVTALNDKVPHLALRGDTGGEWAVVVDAADRPRLWVSGSRAALDGDETSFLTEVCAPGDGPIPPYGTPHLLVRDVVRAMASAAGGRAERLSAATVPDAARATVDVPEAVMQQRDSESLDCPADALYEKVGVVVQTRKELTLSPWLVLQQQWADRHGRQLAVITPAAATISPAVASSLRAGGTRWIVDTGASIYDGVTGAELSWDGERFAPTGRSDDAFVPVEEDGWVAVIEAETFHPYDETTRIGDFARTVYAAAGLDGPAAAGVLEPPETVFDPTVLTAYAQHASPESSRFVLASPSADGVLEVVPQPPGVVERVEIVADAPDGPMGTDAQGEFVDAVLAGGAQVATVGYRRGRADRRVASRFVGPTIPVVATFARSRFDSLTDAEAATIGGEHGRLVDRPVPALVVQHDVSAAAVEEMRSDDADDHPVARMDAILRALVEHDSHLRAAYADTDV</sequence>
<evidence type="ECO:0000313" key="1">
    <source>
        <dbReference type="EMBL" id="MDF8263014.1"/>
    </source>
</evidence>
<accession>A0ABT6C280</accession>
<organism evidence="1 2">
    <name type="scientific">Luteipulveratus flavus</name>
    <dbReference type="NCBI Taxonomy" id="3031728"/>
    <lineage>
        <taxon>Bacteria</taxon>
        <taxon>Bacillati</taxon>
        <taxon>Actinomycetota</taxon>
        <taxon>Actinomycetes</taxon>
        <taxon>Micrococcales</taxon>
        <taxon>Dermacoccaceae</taxon>
        <taxon>Luteipulveratus</taxon>
    </lineage>
</organism>
<comment type="caution">
    <text evidence="1">The sequence shown here is derived from an EMBL/GenBank/DDBJ whole genome shotgun (WGS) entry which is preliminary data.</text>
</comment>
<reference evidence="1 2" key="1">
    <citation type="submission" date="2023-03" db="EMBL/GenBank/DDBJ databases">
        <title>YIM 133296 draft genome.</title>
        <authorList>
            <person name="Xiong L."/>
        </authorList>
    </citation>
    <scope>NUCLEOTIDE SEQUENCE [LARGE SCALE GENOMIC DNA]</scope>
    <source>
        <strain evidence="1 2">YIM 133296</strain>
    </source>
</reference>
<dbReference type="Pfam" id="PF19674">
    <property type="entry name" value="DUF6177"/>
    <property type="match status" value="1"/>
</dbReference>
<evidence type="ECO:0000313" key="2">
    <source>
        <dbReference type="Proteomes" id="UP001528912"/>
    </source>
</evidence>
<keyword evidence="2" id="KW-1185">Reference proteome</keyword>
<proteinExistence type="predicted"/>
<dbReference type="Proteomes" id="UP001528912">
    <property type="component" value="Unassembled WGS sequence"/>
</dbReference>
<dbReference type="EMBL" id="JAROAV010000008">
    <property type="protein sequence ID" value="MDF8263014.1"/>
    <property type="molecule type" value="Genomic_DNA"/>
</dbReference>
<gene>
    <name evidence="1" type="ORF">P4R38_01990</name>
</gene>
<name>A0ABT6C280_9MICO</name>